<dbReference type="OrthoDB" id="10364504at2759"/>
<accession>A0A1Q9E9Y5</accession>
<reference evidence="1 2" key="1">
    <citation type="submission" date="2016-02" db="EMBL/GenBank/DDBJ databases">
        <title>Genome analysis of coral dinoflagellate symbionts highlights evolutionary adaptations to a symbiotic lifestyle.</title>
        <authorList>
            <person name="Aranda M."/>
            <person name="Li Y."/>
            <person name="Liew Y.J."/>
            <person name="Baumgarten S."/>
            <person name="Simakov O."/>
            <person name="Wilson M."/>
            <person name="Piel J."/>
            <person name="Ashoor H."/>
            <person name="Bougouffa S."/>
            <person name="Bajic V.B."/>
            <person name="Ryu T."/>
            <person name="Ravasi T."/>
            <person name="Bayer T."/>
            <person name="Micklem G."/>
            <person name="Kim H."/>
            <person name="Bhak J."/>
            <person name="Lajeunesse T.C."/>
            <person name="Voolstra C.R."/>
        </authorList>
    </citation>
    <scope>NUCLEOTIDE SEQUENCE [LARGE SCALE GENOMIC DNA]</scope>
    <source>
        <strain evidence="1 2">CCMP2467</strain>
    </source>
</reference>
<dbReference type="Proteomes" id="UP000186817">
    <property type="component" value="Unassembled WGS sequence"/>
</dbReference>
<organism evidence="1 2">
    <name type="scientific">Symbiodinium microadriaticum</name>
    <name type="common">Dinoflagellate</name>
    <name type="synonym">Zooxanthella microadriatica</name>
    <dbReference type="NCBI Taxonomy" id="2951"/>
    <lineage>
        <taxon>Eukaryota</taxon>
        <taxon>Sar</taxon>
        <taxon>Alveolata</taxon>
        <taxon>Dinophyceae</taxon>
        <taxon>Suessiales</taxon>
        <taxon>Symbiodiniaceae</taxon>
        <taxon>Symbiodinium</taxon>
    </lineage>
</organism>
<evidence type="ECO:0000313" key="2">
    <source>
        <dbReference type="Proteomes" id="UP000186817"/>
    </source>
</evidence>
<name>A0A1Q9E9Y5_SYMMI</name>
<dbReference type="AlphaFoldDB" id="A0A1Q9E9Y5"/>
<gene>
    <name evidence="1" type="ORF">AK812_SmicGene12708</name>
</gene>
<protein>
    <submittedName>
        <fullName evidence="1">Uncharacterized protein</fullName>
    </submittedName>
</protein>
<keyword evidence="2" id="KW-1185">Reference proteome</keyword>
<comment type="caution">
    <text evidence="1">The sequence shown here is derived from an EMBL/GenBank/DDBJ whole genome shotgun (WGS) entry which is preliminary data.</text>
</comment>
<proteinExistence type="predicted"/>
<sequence>MEASWKFQLLSYFFFHSFRGQRVFADKLCRDVDKNLVESHGTFMPVHFGEQLAADNKNTEWFADFLREIEYDDETGEEKGEEYPDYSKPFRLRIVSIRFFANGSRFRGCAPKIYEPAEWEAVKGLCIAGSSSVAVSDRSSALALHFPSSPPEPSELSMHRRRSALFALCFACIFGPRAWQLSLIRAGLGPALLPGTRQDAAQSVARPYARGAAGVKGQDIDVTELAKLKEKEAEASGQTLDERLGKLCKPKDFIRYAESRGASVIATKTGRMRISKDGVWRDIVGSHGSGNDLQKSERKKMLTSFKAMGIAFESKR</sequence>
<evidence type="ECO:0000313" key="1">
    <source>
        <dbReference type="EMBL" id="OLQ04235.1"/>
    </source>
</evidence>
<dbReference type="EMBL" id="LSRX01000215">
    <property type="protein sequence ID" value="OLQ04235.1"/>
    <property type="molecule type" value="Genomic_DNA"/>
</dbReference>